<organism evidence="3 4">
    <name type="scientific">Pendulispora brunnea</name>
    <dbReference type="NCBI Taxonomy" id="2905690"/>
    <lineage>
        <taxon>Bacteria</taxon>
        <taxon>Pseudomonadati</taxon>
        <taxon>Myxococcota</taxon>
        <taxon>Myxococcia</taxon>
        <taxon>Myxococcales</taxon>
        <taxon>Sorangiineae</taxon>
        <taxon>Pendulisporaceae</taxon>
        <taxon>Pendulispora</taxon>
    </lineage>
</organism>
<feature type="compositionally biased region" description="Basic and acidic residues" evidence="1">
    <location>
        <begin position="192"/>
        <end position="202"/>
    </location>
</feature>
<evidence type="ECO:0000313" key="3">
    <source>
        <dbReference type="EMBL" id="WXA90951.1"/>
    </source>
</evidence>
<proteinExistence type="predicted"/>
<evidence type="ECO:0000256" key="2">
    <source>
        <dbReference type="SAM" id="SignalP"/>
    </source>
</evidence>
<dbReference type="Proteomes" id="UP001379533">
    <property type="component" value="Chromosome"/>
</dbReference>
<protein>
    <submittedName>
        <fullName evidence="3">Uncharacterized protein</fullName>
    </submittedName>
</protein>
<sequence>MNPRRAPSLVVASALLLGMGVGTTTARADLREVAARARLEWRNAGAVLVDTSPRFLFEGDTVTIRIPPTPGSARCTTIGFIGARGVSFHAQIAQGKGDSGDDLIGKSASMAGLLELVRCSGAPVERVILTGDAGRGAVEVVVARSKAPLPSLRTVFPERTGGVLPPTQEPGTFPPLPPIGKRVDVAEARARADGGTVEKRTGWESADDGSGVGEMELEAGCHRIELFAAEPPTSPRTTSGSERRGGRRFRFDLDAELRDGDDDRLLARDRTDTADARLDACVGGPTSGNVVFVGAGPRATIVGMHATWPIPEGLPRIWGPDARAKMAAALLARRLSPKDRAPVLVVQGASGVTPVPVELEAGACYVAVVAVAFGNARGVGLRAIIGGNESADERGHNDNSGVVAFCTHERTRGRLEVEARGIRMAWGLALYRVESGAWELPR</sequence>
<feature type="region of interest" description="Disordered" evidence="1">
    <location>
        <begin position="158"/>
        <end position="179"/>
    </location>
</feature>
<dbReference type="EMBL" id="CP089982">
    <property type="protein sequence ID" value="WXA90951.1"/>
    <property type="molecule type" value="Genomic_DNA"/>
</dbReference>
<feature type="chain" id="PRO_5045938625" evidence="2">
    <location>
        <begin position="29"/>
        <end position="442"/>
    </location>
</feature>
<feature type="region of interest" description="Disordered" evidence="1">
    <location>
        <begin position="192"/>
        <end position="212"/>
    </location>
</feature>
<reference evidence="3 4" key="1">
    <citation type="submission" date="2021-12" db="EMBL/GenBank/DDBJ databases">
        <title>Discovery of the Pendulisporaceae a myxobacterial family with distinct sporulation behavior and unique specialized metabolism.</title>
        <authorList>
            <person name="Garcia R."/>
            <person name="Popoff A."/>
            <person name="Bader C.D."/>
            <person name="Loehr J."/>
            <person name="Walesch S."/>
            <person name="Walt C."/>
            <person name="Boldt J."/>
            <person name="Bunk B."/>
            <person name="Haeckl F.J.F.P.J."/>
            <person name="Gunesch A.P."/>
            <person name="Birkelbach J."/>
            <person name="Nuebel U."/>
            <person name="Pietschmann T."/>
            <person name="Bach T."/>
            <person name="Mueller R."/>
        </authorList>
    </citation>
    <scope>NUCLEOTIDE SEQUENCE [LARGE SCALE GENOMIC DNA]</scope>
    <source>
        <strain evidence="3 4">MSr12523</strain>
    </source>
</reference>
<keyword evidence="4" id="KW-1185">Reference proteome</keyword>
<keyword evidence="2" id="KW-0732">Signal</keyword>
<evidence type="ECO:0000313" key="4">
    <source>
        <dbReference type="Proteomes" id="UP001379533"/>
    </source>
</evidence>
<accession>A0ABZ2K3K8</accession>
<gene>
    <name evidence="3" type="ORF">LZC95_31410</name>
</gene>
<evidence type="ECO:0000256" key="1">
    <source>
        <dbReference type="SAM" id="MobiDB-lite"/>
    </source>
</evidence>
<dbReference type="RefSeq" id="WP_394841571.1">
    <property type="nucleotide sequence ID" value="NZ_CP089982.1"/>
</dbReference>
<feature type="signal peptide" evidence="2">
    <location>
        <begin position="1"/>
        <end position="28"/>
    </location>
</feature>
<name>A0ABZ2K3K8_9BACT</name>